<dbReference type="GO" id="GO:0006508">
    <property type="term" value="P:proteolysis"/>
    <property type="evidence" value="ECO:0007669"/>
    <property type="project" value="InterPro"/>
</dbReference>
<dbReference type="PANTHER" id="PTHR42776:SF27">
    <property type="entry name" value="DIPEPTIDYL PEPTIDASE FAMILY MEMBER 6"/>
    <property type="match status" value="1"/>
</dbReference>
<keyword evidence="5" id="KW-1185">Reference proteome</keyword>
<accession>A0A934VL11</accession>
<dbReference type="AlphaFoldDB" id="A0A934VL11"/>
<dbReference type="PANTHER" id="PTHR42776">
    <property type="entry name" value="SERINE PEPTIDASE S9 FAMILY MEMBER"/>
    <property type="match status" value="1"/>
</dbReference>
<comment type="caution">
    <text evidence="4">The sequence shown here is derived from an EMBL/GenBank/DDBJ whole genome shotgun (WGS) entry which is preliminary data.</text>
</comment>
<sequence length="628" mass="69833">MKKTVFTAFTFLAICVCAFGAKKGSSLEYLVTPKMSQVSFSPEGGKIAALVRPAYANASVGIWSLKALEPSLVKVVDREGGGGPKRARKVQWLDEKSAVILSDWRSGTDAISIWREGKKNVSTVLSSSRYDLVDTNENSSEIVVTEFPSWGRFGECRVLKLKNGGKKKEILYECESAVFEAYCDQESELRLIKRHRTKGGPVVWFAKPKGAEDWRELKLSSSAKIYGFDYDSDTLWVGGYFEQKSPPGIYRYSLGKDELLGLVSKNGKVALSDCATPQFSGELQQVVGLHVDLVKPRSQWSHTIFKKLQERIDAIFKDSGNRILAWSPDFGRLVIERSFPDVPTQTTFIDLMNPKVRVLFVNGKRVERSGAAYREVIRVSASGERKVSCVLARRKDAKGKTPLVVLLRPDPWGSLDTASWSAEGQFLAAEGYAVLRVNFKGSGPLLGKDWVGWKTEADVRSSIQDLDTVVDWIQTNREEVDTSKIAVLGTGASGWLASYAACERPERYKAVVSNMGIYDLSEYRKAGSIKKLGEIPFAKTKRFDDATLLSFSPVENMDSMEASLFVAYSEKNGDEYLSQVNRFLKSAKKAGVKVHKPFVGTWWGSSIANDSQLQAYYAEVSRFLKKAL</sequence>
<reference evidence="4" key="1">
    <citation type="submission" date="2021-01" db="EMBL/GenBank/DDBJ databases">
        <title>Modified the classification status of verrucomicrobia.</title>
        <authorList>
            <person name="Feng X."/>
        </authorList>
    </citation>
    <scope>NUCLEOTIDE SEQUENCE</scope>
    <source>
        <strain evidence="4">KCTC 13126</strain>
    </source>
</reference>
<protein>
    <submittedName>
        <fullName evidence="4">Prolyl oligopeptidase family serine peptidase</fullName>
    </submittedName>
</protein>
<keyword evidence="1" id="KW-0378">Hydrolase</keyword>
<feature type="domain" description="Peptidase S9 prolyl oligopeptidase catalytic" evidence="3">
    <location>
        <begin position="421"/>
        <end position="626"/>
    </location>
</feature>
<keyword evidence="2" id="KW-0732">Signal</keyword>
<evidence type="ECO:0000313" key="4">
    <source>
        <dbReference type="EMBL" id="MBK1877266.1"/>
    </source>
</evidence>
<dbReference type="GO" id="GO:0004252">
    <property type="term" value="F:serine-type endopeptidase activity"/>
    <property type="evidence" value="ECO:0007669"/>
    <property type="project" value="TreeGrafter"/>
</dbReference>
<organism evidence="4 5">
    <name type="scientific">Pelagicoccus mobilis</name>
    <dbReference type="NCBI Taxonomy" id="415221"/>
    <lineage>
        <taxon>Bacteria</taxon>
        <taxon>Pseudomonadati</taxon>
        <taxon>Verrucomicrobiota</taxon>
        <taxon>Opitutia</taxon>
        <taxon>Puniceicoccales</taxon>
        <taxon>Pelagicoccaceae</taxon>
        <taxon>Pelagicoccus</taxon>
    </lineage>
</organism>
<dbReference type="InterPro" id="IPR001375">
    <property type="entry name" value="Peptidase_S9_cat"/>
</dbReference>
<feature type="signal peptide" evidence="2">
    <location>
        <begin position="1"/>
        <end position="20"/>
    </location>
</feature>
<evidence type="ECO:0000256" key="2">
    <source>
        <dbReference type="SAM" id="SignalP"/>
    </source>
</evidence>
<dbReference type="Gene3D" id="3.40.50.1820">
    <property type="entry name" value="alpha/beta hydrolase"/>
    <property type="match status" value="1"/>
</dbReference>
<dbReference type="SUPFAM" id="SSF82171">
    <property type="entry name" value="DPP6 N-terminal domain-like"/>
    <property type="match status" value="1"/>
</dbReference>
<dbReference type="SUPFAM" id="SSF53474">
    <property type="entry name" value="alpha/beta-Hydrolases"/>
    <property type="match status" value="1"/>
</dbReference>
<evidence type="ECO:0000259" key="3">
    <source>
        <dbReference type="Pfam" id="PF00326"/>
    </source>
</evidence>
<dbReference type="InterPro" id="IPR029058">
    <property type="entry name" value="AB_hydrolase_fold"/>
</dbReference>
<dbReference type="RefSeq" id="WP_200355482.1">
    <property type="nucleotide sequence ID" value="NZ_JAENIL010000016.1"/>
</dbReference>
<dbReference type="Pfam" id="PF00326">
    <property type="entry name" value="Peptidase_S9"/>
    <property type="match status" value="1"/>
</dbReference>
<dbReference type="Proteomes" id="UP000617628">
    <property type="component" value="Unassembled WGS sequence"/>
</dbReference>
<feature type="chain" id="PRO_5038016488" evidence="2">
    <location>
        <begin position="21"/>
        <end position="628"/>
    </location>
</feature>
<name>A0A934VL11_9BACT</name>
<dbReference type="EMBL" id="JAENIL010000016">
    <property type="protein sequence ID" value="MBK1877266.1"/>
    <property type="molecule type" value="Genomic_DNA"/>
</dbReference>
<proteinExistence type="predicted"/>
<gene>
    <name evidence="4" type="ORF">JIN87_10325</name>
</gene>
<evidence type="ECO:0000256" key="1">
    <source>
        <dbReference type="ARBA" id="ARBA00022801"/>
    </source>
</evidence>
<evidence type="ECO:0000313" key="5">
    <source>
        <dbReference type="Proteomes" id="UP000617628"/>
    </source>
</evidence>